<comment type="caution">
    <text evidence="1">The sequence shown here is derived from an EMBL/GenBank/DDBJ whole genome shotgun (WGS) entry which is preliminary data.</text>
</comment>
<accession>A0A2G3EDJ3</accession>
<dbReference type="AlphaFoldDB" id="A0A2G3EDJ3"/>
<dbReference type="STRING" id="46206.SAMN02910377_00661"/>
<name>A0A2G3EDJ3_9FIRM</name>
<protein>
    <submittedName>
        <fullName evidence="1">Phosphoribosyl-ATP pyrophosphohydrolase</fullName>
    </submittedName>
</protein>
<proteinExistence type="predicted"/>
<sequence length="99" mass="11507">MGKLVRDRIPEIIIADGKEPIVRTLNQDEYLKELDIKLNEEVAEYQIDKSIEEMADVLEVLYAICEARGHSIEELEAVRKEKSDVRGAFKNRIYWDGNK</sequence>
<gene>
    <name evidence="1" type="ORF">CSX00_01300</name>
</gene>
<keyword evidence="2" id="KW-1185">Reference proteome</keyword>
<reference evidence="1" key="1">
    <citation type="submission" date="2017-10" db="EMBL/GenBank/DDBJ databases">
        <title>Resolving the taxonomy of Roseburia spp., Eubacterium rectale and Agathobacter spp. through phylogenomic analysis.</title>
        <authorList>
            <person name="Sheridan P.O."/>
            <person name="Walker A.W."/>
            <person name="Duncan S.H."/>
            <person name="Scott K.P."/>
            <person name="Toole P.W.O."/>
            <person name="Luis P."/>
            <person name="Flint H.J."/>
        </authorList>
    </citation>
    <scope>NUCLEOTIDE SEQUENCE [LARGE SCALE GENOMIC DNA]</scope>
    <source>
        <strain evidence="1">JK10</strain>
    </source>
</reference>
<dbReference type="EMBL" id="PDYH01000004">
    <property type="protein sequence ID" value="PHU41334.1"/>
    <property type="molecule type" value="Genomic_DNA"/>
</dbReference>
<organism evidence="1 2">
    <name type="scientific">Pseudobutyrivibrio ruminis</name>
    <dbReference type="NCBI Taxonomy" id="46206"/>
    <lineage>
        <taxon>Bacteria</taxon>
        <taxon>Bacillati</taxon>
        <taxon>Bacillota</taxon>
        <taxon>Clostridia</taxon>
        <taxon>Lachnospirales</taxon>
        <taxon>Lachnospiraceae</taxon>
        <taxon>Pseudobutyrivibrio</taxon>
    </lineage>
</organism>
<dbReference type="CDD" id="cd11532">
    <property type="entry name" value="NTP-PPase_COG4997"/>
    <property type="match status" value="1"/>
</dbReference>
<dbReference type="Proteomes" id="UP000224317">
    <property type="component" value="Unassembled WGS sequence"/>
</dbReference>
<dbReference type="RefSeq" id="WP_099412589.1">
    <property type="nucleotide sequence ID" value="NZ_PDYH01000004.1"/>
</dbReference>
<evidence type="ECO:0000313" key="1">
    <source>
        <dbReference type="EMBL" id="PHU41334.1"/>
    </source>
</evidence>
<evidence type="ECO:0000313" key="2">
    <source>
        <dbReference type="Proteomes" id="UP000224317"/>
    </source>
</evidence>
<dbReference type="InterPro" id="IPR038735">
    <property type="entry name" value="MSMEG_1276-like_NTP-PPase_dom"/>
</dbReference>
<dbReference type="GO" id="GO:0016787">
    <property type="term" value="F:hydrolase activity"/>
    <property type="evidence" value="ECO:0007669"/>
    <property type="project" value="UniProtKB-KW"/>
</dbReference>